<evidence type="ECO:0000313" key="14">
    <source>
        <dbReference type="Proteomes" id="UP000245119"/>
    </source>
</evidence>
<reference evidence="13 14" key="1">
    <citation type="submission" date="2018-04" db="EMBL/GenBank/DDBJ databases">
        <title>The genome of golden apple snail Pomacea canaliculata provides insight into stress tolerance and invasive adaptation.</title>
        <authorList>
            <person name="Liu C."/>
            <person name="Liu B."/>
            <person name="Ren Y."/>
            <person name="Zhang Y."/>
            <person name="Wang H."/>
            <person name="Li S."/>
            <person name="Jiang F."/>
            <person name="Yin L."/>
            <person name="Zhang G."/>
            <person name="Qian W."/>
            <person name="Fan W."/>
        </authorList>
    </citation>
    <scope>NUCLEOTIDE SEQUENCE [LARGE SCALE GENOMIC DNA]</scope>
    <source>
        <strain evidence="13">SZHN2017</strain>
        <tissue evidence="13">Muscle</tissue>
    </source>
</reference>
<feature type="compositionally biased region" description="Low complexity" evidence="11">
    <location>
        <begin position="70"/>
        <end position="79"/>
    </location>
</feature>
<gene>
    <name evidence="13" type="ORF">C0Q70_18560</name>
</gene>
<dbReference type="FunFam" id="3.30.160.60:FF:000882">
    <property type="entry name" value="Predicted gene, 21060"/>
    <property type="match status" value="1"/>
</dbReference>
<keyword evidence="8" id="KW-0804">Transcription</keyword>
<proteinExistence type="predicted"/>
<protein>
    <recommendedName>
        <fullName evidence="12">C2H2-type domain-containing protein</fullName>
    </recommendedName>
</protein>
<feature type="region of interest" description="Disordered" evidence="11">
    <location>
        <begin position="774"/>
        <end position="802"/>
    </location>
</feature>
<dbReference type="OMA" id="ACKEHMI"/>
<dbReference type="GO" id="GO:0005634">
    <property type="term" value="C:nucleus"/>
    <property type="evidence" value="ECO:0007669"/>
    <property type="project" value="UniProtKB-SubCell"/>
</dbReference>
<dbReference type="FunFam" id="3.30.160.60:FF:000446">
    <property type="entry name" value="Zinc finger protein"/>
    <property type="match status" value="1"/>
</dbReference>
<sequence length="947" mass="103331">MSANAAETFEATLTAGNTLDLMDLMEVVTVYKCRFCTFTCSSTHGMAAHLNNQHVATSMPAVESNHYTESESPSGSPPEASDEAITIQASGPACEILGSESGFAPNSQTTPSANVDSVSVMPANGGNTTLAEQLPLEDKSVSLVATSQPGLFTLDPSSSAQTLGFTTIQFAGSGLSLASSTPAVSVVPTSDSTKDLGTGPSSIAPVVRELFLCGMCSVGFTSVDDCKWHVDREHSGTVELGQEHGEVEGKGRVSVGTQATAKRPGRKRKSELATESQSPPQIKQEAVLVDQDQSDEDWIPGRSHTSRTRDGRQRRKIRAPKALKEDYVIVKKRKYRKHRQVYKEHYALSCSFMGCAARFRSEGALNVHVACHNVEDMAFTCQHCQQQFPAWKPLRLHLWKIHSIDADLFQCDLCTYKTDTLHKLSIHQEIHSDNRPYTCDVCGKGFKQLSQMKNHQITHAQHQQNVQGGWFSAKPCEICKRTFANSKCLKKHVEAVHTKVKRFACTYCSHTTARKAMLNLHMRIHTGEKPFKCDVCNYSTGDHNSLRRHKMRHTGQRQYKCQLCPYTCIQTISLKSHMRTKHPNAEGIYTCPVCKFRSVNKQIYNSHMQDHHHGLLPDPIGRLDQAGDAANLAQAPAKSERSASTPPEAVKVQMQVQTMETGEVQVSAEDLAKLSGFEGLASGEISAAQLIYSALSVISQGGASGRTTQTAQLLNGIQTTVTTCSQESNKEGVSSHTITFHLPVISMSENLPKSSNQTASYQLLPEYQAVENNTTGQDTCSQTTGSDGLGTTDEQEDQRATPCQVPSIEIYAAVPQLLAADAEGQDLVSGSSDVQVMQVAYTDETAIKERDLDKIAEGFSKSSVVVSETGQIIQAMDGVLVNENGQVQSVVLVAPPVKTSREADDIDMIADARVEEATDTGQDINQVCLAQEESEERQLKMKNLHCE</sequence>
<keyword evidence="7" id="KW-0238">DNA-binding</keyword>
<dbReference type="FunFam" id="3.30.160.60:FF:000286">
    <property type="entry name" value="Zinc finger protein 770"/>
    <property type="match status" value="1"/>
</dbReference>
<feature type="domain" description="C2H2-type" evidence="12">
    <location>
        <begin position="531"/>
        <end position="558"/>
    </location>
</feature>
<dbReference type="PROSITE" id="PS00028">
    <property type="entry name" value="ZINC_FINGER_C2H2_1"/>
    <property type="match status" value="6"/>
</dbReference>
<keyword evidence="2" id="KW-0479">Metal-binding</keyword>
<feature type="region of interest" description="Disordered" evidence="11">
    <location>
        <begin position="62"/>
        <end position="83"/>
    </location>
</feature>
<feature type="domain" description="C2H2-type" evidence="12">
    <location>
        <begin position="409"/>
        <end position="436"/>
    </location>
</feature>
<dbReference type="PROSITE" id="PS50157">
    <property type="entry name" value="ZINC_FINGER_C2H2_2"/>
    <property type="match status" value="7"/>
</dbReference>
<dbReference type="InterPro" id="IPR013087">
    <property type="entry name" value="Znf_C2H2_type"/>
</dbReference>
<comment type="caution">
    <text evidence="13">The sequence shown here is derived from an EMBL/GenBank/DDBJ whole genome shotgun (WGS) entry which is preliminary data.</text>
</comment>
<dbReference type="GO" id="GO:0008270">
    <property type="term" value="F:zinc ion binding"/>
    <property type="evidence" value="ECO:0007669"/>
    <property type="project" value="UniProtKB-KW"/>
</dbReference>
<dbReference type="PANTHER" id="PTHR24404:SF110">
    <property type="entry name" value="C2H2-TYPE DOMAIN-CONTAINING PROTEIN"/>
    <property type="match status" value="1"/>
</dbReference>
<feature type="region of interest" description="Disordered" evidence="11">
    <location>
        <begin position="629"/>
        <end position="648"/>
    </location>
</feature>
<dbReference type="PANTHER" id="PTHR24404">
    <property type="entry name" value="ZINC FINGER PROTEIN"/>
    <property type="match status" value="1"/>
</dbReference>
<name>A0A2T7NGX3_POMCA</name>
<evidence type="ECO:0000256" key="10">
    <source>
        <dbReference type="PROSITE-ProRule" id="PRU00042"/>
    </source>
</evidence>
<dbReference type="Proteomes" id="UP000245119">
    <property type="component" value="Linkage Group LG12"/>
</dbReference>
<feature type="compositionally biased region" description="Polar residues" evidence="11">
    <location>
        <begin position="774"/>
        <end position="786"/>
    </location>
</feature>
<evidence type="ECO:0000256" key="2">
    <source>
        <dbReference type="ARBA" id="ARBA00022723"/>
    </source>
</evidence>
<dbReference type="EMBL" id="PZQS01000012">
    <property type="protein sequence ID" value="PVD20406.1"/>
    <property type="molecule type" value="Genomic_DNA"/>
</dbReference>
<dbReference type="AlphaFoldDB" id="A0A2T7NGX3"/>
<feature type="domain" description="C2H2-type" evidence="12">
    <location>
        <begin position="503"/>
        <end position="530"/>
    </location>
</feature>
<evidence type="ECO:0000256" key="11">
    <source>
        <dbReference type="SAM" id="MobiDB-lite"/>
    </source>
</evidence>
<dbReference type="GO" id="GO:0006357">
    <property type="term" value="P:regulation of transcription by RNA polymerase II"/>
    <property type="evidence" value="ECO:0007669"/>
    <property type="project" value="TreeGrafter"/>
</dbReference>
<keyword evidence="4 10" id="KW-0863">Zinc-finger</keyword>
<dbReference type="GO" id="GO:0000978">
    <property type="term" value="F:RNA polymerase II cis-regulatory region sequence-specific DNA binding"/>
    <property type="evidence" value="ECO:0007669"/>
    <property type="project" value="TreeGrafter"/>
</dbReference>
<evidence type="ECO:0000256" key="6">
    <source>
        <dbReference type="ARBA" id="ARBA00023015"/>
    </source>
</evidence>
<evidence type="ECO:0000256" key="5">
    <source>
        <dbReference type="ARBA" id="ARBA00022833"/>
    </source>
</evidence>
<evidence type="ECO:0000256" key="4">
    <source>
        <dbReference type="ARBA" id="ARBA00022771"/>
    </source>
</evidence>
<dbReference type="InterPro" id="IPR036236">
    <property type="entry name" value="Znf_C2H2_sf"/>
</dbReference>
<keyword evidence="3" id="KW-0677">Repeat</keyword>
<dbReference type="InterPro" id="IPR050589">
    <property type="entry name" value="Ikaros_C2H2-ZF"/>
</dbReference>
<keyword evidence="9" id="KW-0539">Nucleus</keyword>
<dbReference type="Gene3D" id="3.30.160.60">
    <property type="entry name" value="Classic Zinc Finger"/>
    <property type="match status" value="5"/>
</dbReference>
<dbReference type="SMART" id="SM00355">
    <property type="entry name" value="ZnF_C2H2"/>
    <property type="match status" value="11"/>
</dbReference>
<keyword evidence="5" id="KW-0862">Zinc</keyword>
<keyword evidence="6" id="KW-0805">Transcription regulation</keyword>
<evidence type="ECO:0000313" key="13">
    <source>
        <dbReference type="EMBL" id="PVD20406.1"/>
    </source>
</evidence>
<evidence type="ECO:0000256" key="3">
    <source>
        <dbReference type="ARBA" id="ARBA00022737"/>
    </source>
</evidence>
<evidence type="ECO:0000256" key="1">
    <source>
        <dbReference type="ARBA" id="ARBA00004123"/>
    </source>
</evidence>
<dbReference type="SUPFAM" id="SSF57667">
    <property type="entry name" value="beta-beta-alpha zinc fingers"/>
    <property type="match status" value="4"/>
</dbReference>
<evidence type="ECO:0000256" key="9">
    <source>
        <dbReference type="ARBA" id="ARBA00023242"/>
    </source>
</evidence>
<dbReference type="Pfam" id="PF00096">
    <property type="entry name" value="zf-C2H2"/>
    <property type="match status" value="1"/>
</dbReference>
<feature type="domain" description="C2H2-type" evidence="12">
    <location>
        <begin position="559"/>
        <end position="587"/>
    </location>
</feature>
<feature type="domain" description="C2H2-type" evidence="12">
    <location>
        <begin position="379"/>
        <end position="407"/>
    </location>
</feature>
<organism evidence="13 14">
    <name type="scientific">Pomacea canaliculata</name>
    <name type="common">Golden apple snail</name>
    <dbReference type="NCBI Taxonomy" id="400727"/>
    <lineage>
        <taxon>Eukaryota</taxon>
        <taxon>Metazoa</taxon>
        <taxon>Spiralia</taxon>
        <taxon>Lophotrochozoa</taxon>
        <taxon>Mollusca</taxon>
        <taxon>Gastropoda</taxon>
        <taxon>Caenogastropoda</taxon>
        <taxon>Architaenioglossa</taxon>
        <taxon>Ampullarioidea</taxon>
        <taxon>Ampullariidae</taxon>
        <taxon>Pomacea</taxon>
    </lineage>
</organism>
<dbReference type="OrthoDB" id="5876240at2759"/>
<dbReference type="GO" id="GO:0003700">
    <property type="term" value="F:DNA-binding transcription factor activity"/>
    <property type="evidence" value="ECO:0007669"/>
    <property type="project" value="TreeGrafter"/>
</dbReference>
<evidence type="ECO:0000256" key="8">
    <source>
        <dbReference type="ARBA" id="ARBA00023163"/>
    </source>
</evidence>
<keyword evidence="14" id="KW-1185">Reference proteome</keyword>
<comment type="subcellular location">
    <subcellularLocation>
        <location evidence="1">Nucleus</location>
    </subcellularLocation>
</comment>
<evidence type="ECO:0000259" key="12">
    <source>
        <dbReference type="PROSITE" id="PS50157"/>
    </source>
</evidence>
<accession>A0A2T7NGX3</accession>
<evidence type="ECO:0000256" key="7">
    <source>
        <dbReference type="ARBA" id="ARBA00023125"/>
    </source>
</evidence>
<feature type="domain" description="C2H2-type" evidence="12">
    <location>
        <begin position="437"/>
        <end position="464"/>
    </location>
</feature>
<feature type="domain" description="C2H2-type" evidence="12">
    <location>
        <begin position="474"/>
        <end position="502"/>
    </location>
</feature>
<feature type="region of interest" description="Disordered" evidence="11">
    <location>
        <begin position="244"/>
        <end position="317"/>
    </location>
</feature>